<dbReference type="SMART" id="SM00387">
    <property type="entry name" value="HATPase_c"/>
    <property type="match status" value="1"/>
</dbReference>
<evidence type="ECO:0000256" key="3">
    <source>
        <dbReference type="ARBA" id="ARBA00012438"/>
    </source>
</evidence>
<dbReference type="PANTHER" id="PTHR43065:SF10">
    <property type="entry name" value="PEROXIDE STRESS-ACTIVATED HISTIDINE KINASE MAK3"/>
    <property type="match status" value="1"/>
</dbReference>
<evidence type="ECO:0000256" key="4">
    <source>
        <dbReference type="ARBA" id="ARBA00022553"/>
    </source>
</evidence>
<feature type="domain" description="HAMP" evidence="13">
    <location>
        <begin position="223"/>
        <end position="280"/>
    </location>
</feature>
<evidence type="ECO:0000313" key="14">
    <source>
        <dbReference type="EMBL" id="CAB3766583.1"/>
    </source>
</evidence>
<organism evidence="14 15">
    <name type="scientific">Paraburkholderia solisilvae</name>
    <dbReference type="NCBI Taxonomy" id="624376"/>
    <lineage>
        <taxon>Bacteria</taxon>
        <taxon>Pseudomonadati</taxon>
        <taxon>Pseudomonadota</taxon>
        <taxon>Betaproteobacteria</taxon>
        <taxon>Burkholderiales</taxon>
        <taxon>Burkholderiaceae</taxon>
        <taxon>Paraburkholderia</taxon>
    </lineage>
</organism>
<keyword evidence="5 14" id="KW-0808">Transferase</keyword>
<keyword evidence="9" id="KW-0902">Two-component regulatory system</keyword>
<dbReference type="InterPro" id="IPR003660">
    <property type="entry name" value="HAMP_dom"/>
</dbReference>
<feature type="domain" description="Histidine kinase" evidence="12">
    <location>
        <begin position="481"/>
        <end position="698"/>
    </location>
</feature>
<dbReference type="InterPro" id="IPR004358">
    <property type="entry name" value="Sig_transdc_His_kin-like_C"/>
</dbReference>
<protein>
    <recommendedName>
        <fullName evidence="3">histidine kinase</fullName>
        <ecNumber evidence="3">2.7.13.3</ecNumber>
    </recommendedName>
</protein>
<feature type="region of interest" description="Disordered" evidence="10">
    <location>
        <begin position="1"/>
        <end position="48"/>
    </location>
</feature>
<dbReference type="EC" id="2.7.13.3" evidence="3"/>
<dbReference type="InterPro" id="IPR036097">
    <property type="entry name" value="HisK_dim/P_sf"/>
</dbReference>
<dbReference type="GO" id="GO:0016020">
    <property type="term" value="C:membrane"/>
    <property type="evidence" value="ECO:0007669"/>
    <property type="project" value="UniProtKB-SubCell"/>
</dbReference>
<feature type="transmembrane region" description="Helical" evidence="11">
    <location>
        <begin position="199"/>
        <end position="221"/>
    </location>
</feature>
<dbReference type="Gene3D" id="3.30.565.10">
    <property type="entry name" value="Histidine kinase-like ATPase, C-terminal domain"/>
    <property type="match status" value="1"/>
</dbReference>
<dbReference type="InterPro" id="IPR033414">
    <property type="entry name" value="Sensor_dom"/>
</dbReference>
<sequence>MNRGVPDLPRRAKATFAPDTPEPDRASAAGTERTDGWLPPASASETGEPWRTVAGMRRGIGMRLLISVLIFSSVITLIMTAVQLYLDYRYDVELIERRLNEIGEGYPDIIGESLWHLDHEQLRIEVESILKLPDIQAVSVRETGTVNPLVIADRRRQSTPVLTRELPINRVVEGTVKQIGTLYIEAALTDVYRRLMGEALIILVSQGAKTFLVSLFILFVFSRLVTRHLTAIAQFMRRYDFHRPAGALVLKRRPPAAPDELDQVVMSFNDLCTSLQLAYRNLQAANDALAQDVAMRIRKEEALREAEQRYRHLFHNMPIALMQMRGNFDLFPALHDAGVIDLNAYFDAHPDVLRRLMSAITIDEVNARAVELFHARDAAQLTGPAGRLWTESPSTLRRAFESRYHGDTRFEEEMKVATLDGRVIDVLCMLSRARPLGFHTPTLCALIDISERVRTRDKLQQLETDLAHAGRISLLGELMASIAHEINQPLGAVAASAQAVQNWLNRPEPRLDEVRELTALTLASARRASDIIVRTRAMAGKGAPRRDLLYLDEVIDESLMLLGHEIQTRGAEVWHRPAPRAPRIMADRTQLQQVIVNLAVNAMQALAPLGSGNGKIALTVTVPASGTVGCMVEDNGPGIPAENLAQLFNRFFTTSEGGMGLGLAICRTIIEAHGGRITADNESTLGGARFMFTLPAGE</sequence>
<comment type="subcellular location">
    <subcellularLocation>
        <location evidence="2">Membrane</location>
    </subcellularLocation>
</comment>
<dbReference type="GO" id="GO:0005524">
    <property type="term" value="F:ATP binding"/>
    <property type="evidence" value="ECO:0007669"/>
    <property type="project" value="UniProtKB-KW"/>
</dbReference>
<keyword evidence="7 14" id="KW-0418">Kinase</keyword>
<dbReference type="Pfam" id="PF17149">
    <property type="entry name" value="CHASE5"/>
    <property type="match status" value="1"/>
</dbReference>
<keyword evidence="11" id="KW-1133">Transmembrane helix</keyword>
<dbReference type="PANTHER" id="PTHR43065">
    <property type="entry name" value="SENSOR HISTIDINE KINASE"/>
    <property type="match status" value="1"/>
</dbReference>
<evidence type="ECO:0000259" key="13">
    <source>
        <dbReference type="PROSITE" id="PS50885"/>
    </source>
</evidence>
<keyword evidence="11" id="KW-0472">Membrane</keyword>
<evidence type="ECO:0000256" key="5">
    <source>
        <dbReference type="ARBA" id="ARBA00022679"/>
    </source>
</evidence>
<keyword evidence="4" id="KW-0597">Phosphoprotein</keyword>
<evidence type="ECO:0000256" key="2">
    <source>
        <dbReference type="ARBA" id="ARBA00004370"/>
    </source>
</evidence>
<gene>
    <name evidence="14" type="primary">sasA_18</name>
    <name evidence="14" type="ORF">LMG29739_04865</name>
</gene>
<keyword evidence="15" id="KW-1185">Reference proteome</keyword>
<dbReference type="EMBL" id="CADIKF010000047">
    <property type="protein sequence ID" value="CAB3766583.1"/>
    <property type="molecule type" value="Genomic_DNA"/>
</dbReference>
<dbReference type="InterPro" id="IPR036890">
    <property type="entry name" value="HATPase_C_sf"/>
</dbReference>
<evidence type="ECO:0000313" key="15">
    <source>
        <dbReference type="Proteomes" id="UP000494329"/>
    </source>
</evidence>
<evidence type="ECO:0000256" key="9">
    <source>
        <dbReference type="ARBA" id="ARBA00023012"/>
    </source>
</evidence>
<dbReference type="Pfam" id="PF00512">
    <property type="entry name" value="HisKA"/>
    <property type="match status" value="1"/>
</dbReference>
<dbReference type="SUPFAM" id="SSF47384">
    <property type="entry name" value="Homodimeric domain of signal transducing histidine kinase"/>
    <property type="match status" value="1"/>
</dbReference>
<dbReference type="Pfam" id="PF02518">
    <property type="entry name" value="HATPase_c"/>
    <property type="match status" value="1"/>
</dbReference>
<keyword evidence="8" id="KW-0067">ATP-binding</keyword>
<dbReference type="SUPFAM" id="SSF55874">
    <property type="entry name" value="ATPase domain of HSP90 chaperone/DNA topoisomerase II/histidine kinase"/>
    <property type="match status" value="1"/>
</dbReference>
<accession>A0A6J5EK09</accession>
<evidence type="ECO:0000259" key="12">
    <source>
        <dbReference type="PROSITE" id="PS50109"/>
    </source>
</evidence>
<dbReference type="PROSITE" id="PS50885">
    <property type="entry name" value="HAMP"/>
    <property type="match status" value="1"/>
</dbReference>
<keyword evidence="6" id="KW-0547">Nucleotide-binding</keyword>
<evidence type="ECO:0000256" key="1">
    <source>
        <dbReference type="ARBA" id="ARBA00000085"/>
    </source>
</evidence>
<evidence type="ECO:0000256" key="6">
    <source>
        <dbReference type="ARBA" id="ARBA00022741"/>
    </source>
</evidence>
<comment type="catalytic activity">
    <reaction evidence="1">
        <text>ATP + protein L-histidine = ADP + protein N-phospho-L-histidine.</text>
        <dbReference type="EC" id="2.7.13.3"/>
    </reaction>
</comment>
<dbReference type="InterPro" id="IPR003594">
    <property type="entry name" value="HATPase_dom"/>
</dbReference>
<proteinExistence type="predicted"/>
<dbReference type="SMART" id="SM00388">
    <property type="entry name" value="HisKA"/>
    <property type="match status" value="1"/>
</dbReference>
<dbReference type="Proteomes" id="UP000494329">
    <property type="component" value="Unassembled WGS sequence"/>
</dbReference>
<dbReference type="GO" id="GO:0000155">
    <property type="term" value="F:phosphorelay sensor kinase activity"/>
    <property type="evidence" value="ECO:0007669"/>
    <property type="project" value="InterPro"/>
</dbReference>
<evidence type="ECO:0000256" key="11">
    <source>
        <dbReference type="SAM" id="Phobius"/>
    </source>
</evidence>
<reference evidence="14 15" key="1">
    <citation type="submission" date="2020-04" db="EMBL/GenBank/DDBJ databases">
        <authorList>
            <person name="De Canck E."/>
        </authorList>
    </citation>
    <scope>NUCLEOTIDE SEQUENCE [LARGE SCALE GENOMIC DNA]</scope>
    <source>
        <strain evidence="14 15">LMG 29739</strain>
    </source>
</reference>
<dbReference type="PRINTS" id="PR00344">
    <property type="entry name" value="BCTRLSENSOR"/>
</dbReference>
<evidence type="ECO:0000256" key="10">
    <source>
        <dbReference type="SAM" id="MobiDB-lite"/>
    </source>
</evidence>
<evidence type="ECO:0000256" key="8">
    <source>
        <dbReference type="ARBA" id="ARBA00022840"/>
    </source>
</evidence>
<dbReference type="Gene3D" id="3.30.450.20">
    <property type="entry name" value="PAS domain"/>
    <property type="match status" value="1"/>
</dbReference>
<dbReference type="AlphaFoldDB" id="A0A6J5EK09"/>
<evidence type="ECO:0000256" key="7">
    <source>
        <dbReference type="ARBA" id="ARBA00022777"/>
    </source>
</evidence>
<dbReference type="InterPro" id="IPR005467">
    <property type="entry name" value="His_kinase_dom"/>
</dbReference>
<dbReference type="Gene3D" id="1.10.287.130">
    <property type="match status" value="1"/>
</dbReference>
<dbReference type="PROSITE" id="PS50109">
    <property type="entry name" value="HIS_KIN"/>
    <property type="match status" value="1"/>
</dbReference>
<dbReference type="InterPro" id="IPR003661">
    <property type="entry name" value="HisK_dim/P_dom"/>
</dbReference>
<feature type="transmembrane region" description="Helical" evidence="11">
    <location>
        <begin position="64"/>
        <end position="86"/>
    </location>
</feature>
<keyword evidence="11" id="KW-0812">Transmembrane</keyword>
<name>A0A6J5EK09_9BURK</name>